<protein>
    <submittedName>
        <fullName evidence="2">Uncharacterized protein</fullName>
    </submittedName>
</protein>
<evidence type="ECO:0000313" key="3">
    <source>
        <dbReference type="Proteomes" id="UP000642265"/>
    </source>
</evidence>
<reference evidence="2" key="2">
    <citation type="submission" date="2020-10" db="EMBL/GenBank/DDBJ databases">
        <title>Enrichment of novel Verrucomicrobia, Bacteroidetes and Krumholzibacteria in an oxygen-limited, methane- and iron-fed bioreactor inoculated with Bothnian Sea sediments.</title>
        <authorList>
            <person name="Martins P.D."/>
            <person name="de Jong A."/>
            <person name="Lenstra W.K."/>
            <person name="van Helmond N.A.G.M."/>
            <person name="Slomp C.P."/>
            <person name="Jetten M.S.M."/>
            <person name="Welte C.U."/>
            <person name="Rasigraf O."/>
        </authorList>
    </citation>
    <scope>NUCLEOTIDE SEQUENCE</scope>
    <source>
        <strain evidence="2">MAG47</strain>
    </source>
</reference>
<feature type="region of interest" description="Disordered" evidence="1">
    <location>
        <begin position="48"/>
        <end position="167"/>
    </location>
</feature>
<name>A0A8I0N7L7_BRUAN</name>
<proteinExistence type="predicted"/>
<accession>A0A8I0N7L7</accession>
<dbReference type="AlphaFoldDB" id="A0A8I0N7L7"/>
<gene>
    <name evidence="2" type="ORF">IH622_22895</name>
</gene>
<sequence length="218" mass="23077">MQIILTERDVANAIAAFIHNRFIPDENTDILIDLNLVKAVVNFVPSNPDEADDDDDQTVDADNAALASDQAPKRRKRRTKPEAEADATVAAAEAKAEEAPEPVENTVTEPPEEKPWKEEPVEAGTEEPAFTEAAQTVGSDSSSTSQETPIADTAPSPTESLDGLSNEKLQAQVDAVKAAKASPSIFPNVGSSAPELSKVEPAVAAKSLFANLVKPTAH</sequence>
<feature type="compositionally biased region" description="Acidic residues" evidence="1">
    <location>
        <begin position="49"/>
        <end position="59"/>
    </location>
</feature>
<feature type="compositionally biased region" description="Basic and acidic residues" evidence="1">
    <location>
        <begin position="111"/>
        <end position="120"/>
    </location>
</feature>
<evidence type="ECO:0000313" key="2">
    <source>
        <dbReference type="EMBL" id="MBE0563644.1"/>
    </source>
</evidence>
<dbReference type="EMBL" id="JACZKO010000063">
    <property type="protein sequence ID" value="MBE0563644.1"/>
    <property type="molecule type" value="Genomic_DNA"/>
</dbReference>
<organism evidence="2 3">
    <name type="scientific">Brucella anthropi</name>
    <name type="common">Ochrobactrum anthropi</name>
    <dbReference type="NCBI Taxonomy" id="529"/>
    <lineage>
        <taxon>Bacteria</taxon>
        <taxon>Pseudomonadati</taxon>
        <taxon>Pseudomonadota</taxon>
        <taxon>Alphaproteobacteria</taxon>
        <taxon>Hyphomicrobiales</taxon>
        <taxon>Brucellaceae</taxon>
        <taxon>Brucella/Ochrobactrum group</taxon>
        <taxon>Brucella</taxon>
    </lineage>
</organism>
<evidence type="ECO:0000256" key="1">
    <source>
        <dbReference type="SAM" id="MobiDB-lite"/>
    </source>
</evidence>
<reference evidence="2" key="1">
    <citation type="submission" date="2020-09" db="EMBL/GenBank/DDBJ databases">
        <authorList>
            <person name="Dalcin Martins P."/>
        </authorList>
    </citation>
    <scope>NUCLEOTIDE SEQUENCE</scope>
    <source>
        <strain evidence="2">MAG47</strain>
    </source>
</reference>
<feature type="compositionally biased region" description="Polar residues" evidence="1">
    <location>
        <begin position="133"/>
        <end position="148"/>
    </location>
</feature>
<comment type="caution">
    <text evidence="2">The sequence shown here is derived from an EMBL/GenBank/DDBJ whole genome shotgun (WGS) entry which is preliminary data.</text>
</comment>
<dbReference type="Proteomes" id="UP000642265">
    <property type="component" value="Unassembled WGS sequence"/>
</dbReference>